<evidence type="ECO:0000313" key="2">
    <source>
        <dbReference type="EMBL" id="SUN75724.1"/>
    </source>
</evidence>
<accession>A0A380KX69</accession>
<dbReference type="EC" id="2.1.1.-" evidence="2"/>
<keyword evidence="3" id="KW-1185">Reference proteome</keyword>
<dbReference type="PANTHER" id="PTHR42912:SF94">
    <property type="entry name" value="METHYLTRANSFERASE TYPE 11 DOMAIN-CONTAINING PROTEIN"/>
    <property type="match status" value="1"/>
</dbReference>
<dbReference type="RefSeq" id="WP_018371193.1">
    <property type="nucleotide sequence ID" value="NZ_UHFR01000005.1"/>
</dbReference>
<keyword evidence="2" id="KW-0808">Transferase</keyword>
<dbReference type="InterPro" id="IPR013216">
    <property type="entry name" value="Methyltransf_11"/>
</dbReference>
<dbReference type="STRING" id="1123307.GCA_000380065_00506"/>
<dbReference type="Pfam" id="PF08241">
    <property type="entry name" value="Methyltransf_11"/>
    <property type="match status" value="1"/>
</dbReference>
<dbReference type="GO" id="GO:0008757">
    <property type="term" value="F:S-adenosylmethionine-dependent methyltransferase activity"/>
    <property type="evidence" value="ECO:0007669"/>
    <property type="project" value="InterPro"/>
</dbReference>
<evidence type="ECO:0000259" key="1">
    <source>
        <dbReference type="Pfam" id="PF08241"/>
    </source>
</evidence>
<dbReference type="GO" id="GO:0032259">
    <property type="term" value="P:methylation"/>
    <property type="evidence" value="ECO:0007669"/>
    <property type="project" value="UniProtKB-KW"/>
</dbReference>
<keyword evidence="2" id="KW-0489">Methyltransferase</keyword>
<dbReference type="Gene3D" id="3.40.50.150">
    <property type="entry name" value="Vaccinia Virus protein VP39"/>
    <property type="match status" value="1"/>
</dbReference>
<protein>
    <submittedName>
        <fullName evidence="2">Methyltransferase</fullName>
        <ecNumber evidence="2">2.1.1.-</ecNumber>
    </submittedName>
</protein>
<proteinExistence type="predicted"/>
<dbReference type="PANTHER" id="PTHR42912">
    <property type="entry name" value="METHYLTRANSFERASE"/>
    <property type="match status" value="1"/>
</dbReference>
<dbReference type="OrthoDB" id="4697647at2"/>
<dbReference type="SUPFAM" id="SSF53335">
    <property type="entry name" value="S-adenosyl-L-methionine-dependent methyltransferases"/>
    <property type="match status" value="1"/>
</dbReference>
<name>A0A380KX69_9STRE</name>
<dbReference type="Proteomes" id="UP000254634">
    <property type="component" value="Unassembled WGS sequence"/>
</dbReference>
<evidence type="ECO:0000313" key="3">
    <source>
        <dbReference type="Proteomes" id="UP000254634"/>
    </source>
</evidence>
<gene>
    <name evidence="2" type="primary">smtA</name>
    <name evidence="2" type="ORF">NCTC13765_00160</name>
</gene>
<dbReference type="InterPro" id="IPR029063">
    <property type="entry name" value="SAM-dependent_MTases_sf"/>
</dbReference>
<reference evidence="2" key="1">
    <citation type="submission" date="2018-06" db="EMBL/GenBank/DDBJ databases">
        <authorList>
            <consortium name="Pathogen Informatics"/>
            <person name="Doyle S."/>
        </authorList>
    </citation>
    <scope>NUCLEOTIDE SEQUENCE [LARGE SCALE GENOMIC DNA]</scope>
    <source>
        <strain evidence="2">NCTC13765</strain>
    </source>
</reference>
<sequence>MDLKAYKKHLQEPWGQLQYDIIFYQLAELTGQKILDFGSGFGLVSNFLAQKNQVLAIEPSAEMIAERKQTYTYEQKQGSIELLTQLADKSFDTIVCHNVLEYVPGPAAYLEEFARLLKQGGRLSLVKHNHVGRIMQTVVFENAINKAQKLLAGQTYQTHSMGEANFYEVNDVIRHLPLEIQTYQGIRIFYGLQANEFKTNPDWRKNMLSMELAVCGQSPYRDIAAFQHLWLTKRG</sequence>
<dbReference type="AlphaFoldDB" id="A0A380KX69"/>
<feature type="domain" description="Methyltransferase type 11" evidence="1">
    <location>
        <begin position="35"/>
        <end position="124"/>
    </location>
</feature>
<dbReference type="EMBL" id="UHFR01000005">
    <property type="protein sequence ID" value="SUN75724.1"/>
    <property type="molecule type" value="Genomic_DNA"/>
</dbReference>
<dbReference type="CDD" id="cd02440">
    <property type="entry name" value="AdoMet_MTases"/>
    <property type="match status" value="1"/>
</dbReference>
<organism evidence="2 3">
    <name type="scientific">Streptococcus massiliensis</name>
    <dbReference type="NCBI Taxonomy" id="313439"/>
    <lineage>
        <taxon>Bacteria</taxon>
        <taxon>Bacillati</taxon>
        <taxon>Bacillota</taxon>
        <taxon>Bacilli</taxon>
        <taxon>Lactobacillales</taxon>
        <taxon>Streptococcaceae</taxon>
        <taxon>Streptococcus</taxon>
    </lineage>
</organism>
<dbReference type="InterPro" id="IPR050508">
    <property type="entry name" value="Methyltransf_Superfamily"/>
</dbReference>